<sequence>MRRAGDDKVENKRNEQEVVEKDMKGKNRRGEGGRRERKEERRNHQSGTEEEEIRSTGILPRYHSASKSRTLSINITSYPSPEITFHMIQSKEKHESNKIVLPQKNIAIKTPKIWRDGRITVMGMTWLLKIWS</sequence>
<reference evidence="3" key="1">
    <citation type="journal article" date="2011" name="PLoS Genet.">
        <title>Genomic analysis of the necrotrophic fungal pathogens Sclerotinia sclerotiorum and Botrytis cinerea.</title>
        <authorList>
            <person name="Amselem J."/>
            <person name="Cuomo C.A."/>
            <person name="van Kan J.A."/>
            <person name="Viaud M."/>
            <person name="Benito E.P."/>
            <person name="Couloux A."/>
            <person name="Coutinho P.M."/>
            <person name="de Vries R.P."/>
            <person name="Dyer P.S."/>
            <person name="Fillinger S."/>
            <person name="Fournier E."/>
            <person name="Gout L."/>
            <person name="Hahn M."/>
            <person name="Kohn L."/>
            <person name="Lapalu N."/>
            <person name="Plummer K.M."/>
            <person name="Pradier J.M."/>
            <person name="Quevillon E."/>
            <person name="Sharon A."/>
            <person name="Simon A."/>
            <person name="ten Have A."/>
            <person name="Tudzynski B."/>
            <person name="Tudzynski P."/>
            <person name="Wincker P."/>
            <person name="Andrew M."/>
            <person name="Anthouard V."/>
            <person name="Beever R.E."/>
            <person name="Beffa R."/>
            <person name="Benoit I."/>
            <person name="Bouzid O."/>
            <person name="Brault B."/>
            <person name="Chen Z."/>
            <person name="Choquer M."/>
            <person name="Collemare J."/>
            <person name="Cotton P."/>
            <person name="Danchin E.G."/>
            <person name="Da Silva C."/>
            <person name="Gautier A."/>
            <person name="Giraud C."/>
            <person name="Giraud T."/>
            <person name="Gonzalez C."/>
            <person name="Grossetete S."/>
            <person name="Guldener U."/>
            <person name="Henrissat B."/>
            <person name="Howlett B.J."/>
            <person name="Kodira C."/>
            <person name="Kretschmer M."/>
            <person name="Lappartient A."/>
            <person name="Leroch M."/>
            <person name="Levis C."/>
            <person name="Mauceli E."/>
            <person name="Neuveglise C."/>
            <person name="Oeser B."/>
            <person name="Pearson M."/>
            <person name="Poulain J."/>
            <person name="Poussereau N."/>
            <person name="Quesneville H."/>
            <person name="Rascle C."/>
            <person name="Schumacher J."/>
            <person name="Segurens B."/>
            <person name="Sexton A."/>
            <person name="Silva E."/>
            <person name="Sirven C."/>
            <person name="Soanes D.M."/>
            <person name="Talbot N.J."/>
            <person name="Templeton M."/>
            <person name="Yandava C."/>
            <person name="Yarden O."/>
            <person name="Zeng Q."/>
            <person name="Rollins J.A."/>
            <person name="Lebrun M.H."/>
            <person name="Dickman M."/>
        </authorList>
    </citation>
    <scope>NUCLEOTIDE SEQUENCE [LARGE SCALE GENOMIC DNA]</scope>
    <source>
        <strain evidence="3">ATCC 18683 / 1980 / Ss-1</strain>
    </source>
</reference>
<keyword evidence="3" id="KW-1185">Reference proteome</keyword>
<evidence type="ECO:0000313" key="2">
    <source>
        <dbReference type="EMBL" id="EDO04966.1"/>
    </source>
</evidence>
<dbReference type="AlphaFoldDB" id="A7EQ50"/>
<feature type="region of interest" description="Disordered" evidence="1">
    <location>
        <begin position="1"/>
        <end position="69"/>
    </location>
</feature>
<dbReference type="KEGG" id="ssl:SS1G_07450"/>
<name>A7EQ50_SCLS1</name>
<dbReference type="EMBL" id="CH476629">
    <property type="protein sequence ID" value="EDO04966.1"/>
    <property type="molecule type" value="Genomic_DNA"/>
</dbReference>
<dbReference type="GeneID" id="5487795"/>
<dbReference type="Proteomes" id="UP000001312">
    <property type="component" value="Unassembled WGS sequence"/>
</dbReference>
<evidence type="ECO:0000256" key="1">
    <source>
        <dbReference type="SAM" id="MobiDB-lite"/>
    </source>
</evidence>
<accession>A7EQ50</accession>
<feature type="compositionally biased region" description="Basic and acidic residues" evidence="1">
    <location>
        <begin position="1"/>
        <end position="43"/>
    </location>
</feature>
<dbReference type="HOGENOM" id="CLU_1918350_0_0_1"/>
<organism evidence="2 3">
    <name type="scientific">Sclerotinia sclerotiorum (strain ATCC 18683 / 1980 / Ss-1)</name>
    <name type="common">White mold</name>
    <name type="synonym">Whetzelinia sclerotiorum</name>
    <dbReference type="NCBI Taxonomy" id="665079"/>
    <lineage>
        <taxon>Eukaryota</taxon>
        <taxon>Fungi</taxon>
        <taxon>Dikarya</taxon>
        <taxon>Ascomycota</taxon>
        <taxon>Pezizomycotina</taxon>
        <taxon>Leotiomycetes</taxon>
        <taxon>Helotiales</taxon>
        <taxon>Sclerotiniaceae</taxon>
        <taxon>Sclerotinia</taxon>
    </lineage>
</organism>
<dbReference type="RefSeq" id="XP_001592003.1">
    <property type="nucleotide sequence ID" value="XM_001591953.1"/>
</dbReference>
<protein>
    <submittedName>
        <fullName evidence="2">Uncharacterized protein</fullName>
    </submittedName>
</protein>
<evidence type="ECO:0000313" key="3">
    <source>
        <dbReference type="Proteomes" id="UP000001312"/>
    </source>
</evidence>
<gene>
    <name evidence="2" type="ORF">SS1G_07450</name>
</gene>
<dbReference type="InParanoid" id="A7EQ50"/>
<proteinExistence type="predicted"/>